<dbReference type="EMBL" id="CZKA01000051">
    <property type="protein sequence ID" value="CUR58976.1"/>
    <property type="molecule type" value="Genomic_DNA"/>
</dbReference>
<gene>
    <name evidence="2" type="ORF">NOCA2550025</name>
</gene>
<name>A0A2P2CAI9_9ZZZZ</name>
<reference evidence="2" key="1">
    <citation type="submission" date="2015-08" db="EMBL/GenBank/DDBJ databases">
        <authorList>
            <person name="Babu N.S."/>
            <person name="Beckwith C.J."/>
            <person name="Beseler K.G."/>
            <person name="Brison A."/>
            <person name="Carone J.V."/>
            <person name="Caskin T.P."/>
            <person name="Diamond M."/>
            <person name="Durham M.E."/>
            <person name="Foxe J.M."/>
            <person name="Go M."/>
            <person name="Henderson B.A."/>
            <person name="Jones I.B."/>
            <person name="McGettigan J.A."/>
            <person name="Micheletti S.J."/>
            <person name="Nasrallah M.E."/>
            <person name="Ortiz D."/>
            <person name="Piller C.R."/>
            <person name="Privatt S.R."/>
            <person name="Schneider S.L."/>
            <person name="Sharp S."/>
            <person name="Smith T.C."/>
            <person name="Stanton J.D."/>
            <person name="Ullery H.E."/>
            <person name="Wilson R.J."/>
            <person name="Serrano M.G."/>
            <person name="Buck G."/>
            <person name="Lee V."/>
            <person name="Wang Y."/>
            <person name="Carvalho R."/>
            <person name="Voegtly L."/>
            <person name="Shi R."/>
            <person name="Duckworth R."/>
            <person name="Johnson A."/>
            <person name="Loviza R."/>
            <person name="Walstead R."/>
            <person name="Shah Z."/>
            <person name="Kiflezghi M."/>
            <person name="Wade K."/>
            <person name="Ball S.L."/>
            <person name="Bradley K.W."/>
            <person name="Asai D.J."/>
            <person name="Bowman C.A."/>
            <person name="Russell D.A."/>
            <person name="Pope W.H."/>
            <person name="Jacobs-Sera D."/>
            <person name="Hendrix R.W."/>
            <person name="Hatfull G.F."/>
        </authorList>
    </citation>
    <scope>NUCLEOTIDE SEQUENCE</scope>
</reference>
<proteinExistence type="predicted"/>
<protein>
    <submittedName>
        <fullName evidence="2">Uncharacterized protein</fullName>
    </submittedName>
</protein>
<evidence type="ECO:0000313" key="2">
    <source>
        <dbReference type="EMBL" id="CUR58976.1"/>
    </source>
</evidence>
<accession>A0A2P2CAI9</accession>
<organism evidence="2">
    <name type="scientific">metagenome</name>
    <dbReference type="NCBI Taxonomy" id="256318"/>
    <lineage>
        <taxon>unclassified sequences</taxon>
        <taxon>metagenomes</taxon>
    </lineage>
</organism>
<dbReference type="AlphaFoldDB" id="A0A2P2CAI9"/>
<feature type="region of interest" description="Disordered" evidence="1">
    <location>
        <begin position="1"/>
        <end position="40"/>
    </location>
</feature>
<sequence>MARHTMPRPGADVHPPQSGAPVQPLQVRHDAPMTAAESSGLDFPITAEGRRSTTRVGRAVVADALRAVDPAGARAAEQETNWRTGYLAHYRRLVESGLTTPEAAVRIADDGLASLHDRMCVVGPEGDLPLAAWPGGRTRLSSVVVEGRSAPETAFTLPYRGQRLAGDTLRRQLDDWVVRGIVEPTVRDAVVVVLEQPELMRLDGHCVVVLGAGAEMGPLRALLRWGATVAAVDLPRPAVWQRVLENTSAGRLVLPSTRPADRPDPELLGVDLVADVPALADWVASLDGRLVLGNYVYADGAANVRVSMAVDELSSRVLERRADTALAFLATPTDVFAVPGDAVQQSVTAYEGRSSSAKLLGRPLRAVSGGRLLRRAYVPGSDPGLIDSLVPQQGPNYALAKRLQRWRATSARQAGATVSMNVAPPTRTRSVVKNRALAAAYAGAHRFGVEVFEPATANVLMAALLVHDLHTDGGPRHDQPWQDEAYGAAHGGLWRAAYAPRSALGLAAVLGYGSAR</sequence>
<evidence type="ECO:0000256" key="1">
    <source>
        <dbReference type="SAM" id="MobiDB-lite"/>
    </source>
</evidence>